<evidence type="ECO:0000259" key="3">
    <source>
        <dbReference type="Pfam" id="PF00501"/>
    </source>
</evidence>
<comment type="caution">
    <text evidence="5">The sequence shown here is derived from an EMBL/GenBank/DDBJ whole genome shotgun (WGS) entry which is preliminary data.</text>
</comment>
<proteinExistence type="inferred from homology"/>
<name>A0A1E3HPW0_9TREE</name>
<dbReference type="SUPFAM" id="SSF56801">
    <property type="entry name" value="Acetyl-CoA synthetase-like"/>
    <property type="match status" value="1"/>
</dbReference>
<dbReference type="GeneID" id="30155338"/>
<dbReference type="Pfam" id="PF00501">
    <property type="entry name" value="AMP-binding"/>
    <property type="match status" value="1"/>
</dbReference>
<dbReference type="OrthoDB" id="10253115at2759"/>
<feature type="domain" description="AMP-binding enzyme C-terminal" evidence="4">
    <location>
        <begin position="504"/>
        <end position="589"/>
    </location>
</feature>
<evidence type="ECO:0000313" key="6">
    <source>
        <dbReference type="Proteomes" id="UP000094065"/>
    </source>
</evidence>
<dbReference type="PANTHER" id="PTHR43201:SF5">
    <property type="entry name" value="MEDIUM-CHAIN ACYL-COA LIGASE ACSF2, MITOCHONDRIAL"/>
    <property type="match status" value="1"/>
</dbReference>
<dbReference type="Proteomes" id="UP000094065">
    <property type="component" value="Unassembled WGS sequence"/>
</dbReference>
<dbReference type="AlphaFoldDB" id="A0A1E3HPW0"/>
<dbReference type="InterPro" id="IPR000873">
    <property type="entry name" value="AMP-dep_synth/lig_dom"/>
</dbReference>
<comment type="similarity">
    <text evidence="1">Belongs to the ATP-dependent AMP-binding enzyme family.</text>
</comment>
<evidence type="ECO:0000256" key="2">
    <source>
        <dbReference type="ARBA" id="ARBA00022598"/>
    </source>
</evidence>
<dbReference type="STRING" id="1295533.A0A1E3HPW0"/>
<keyword evidence="6" id="KW-1185">Reference proteome</keyword>
<dbReference type="RefSeq" id="XP_018993436.1">
    <property type="nucleotide sequence ID" value="XM_019138000.1"/>
</dbReference>
<dbReference type="InterPro" id="IPR045851">
    <property type="entry name" value="AMP-bd_C_sf"/>
</dbReference>
<protein>
    <recommendedName>
        <fullName evidence="7">AMP-dependent synthetase/ligase domain-containing protein</fullName>
    </recommendedName>
</protein>
<dbReference type="PANTHER" id="PTHR43201">
    <property type="entry name" value="ACYL-COA SYNTHETASE"/>
    <property type="match status" value="1"/>
</dbReference>
<dbReference type="GO" id="GO:0006631">
    <property type="term" value="P:fatty acid metabolic process"/>
    <property type="evidence" value="ECO:0007669"/>
    <property type="project" value="TreeGrafter"/>
</dbReference>
<reference evidence="5 6" key="1">
    <citation type="submission" date="2016-06" db="EMBL/GenBank/DDBJ databases">
        <title>Evolution of pathogenesis and genome organization in the Tremellales.</title>
        <authorList>
            <person name="Cuomo C."/>
            <person name="Litvintseva A."/>
            <person name="Heitman J."/>
            <person name="Chen Y."/>
            <person name="Sun S."/>
            <person name="Springer D."/>
            <person name="Dromer F."/>
            <person name="Young S."/>
            <person name="Zeng Q."/>
            <person name="Chapman S."/>
            <person name="Gujja S."/>
            <person name="Saif S."/>
            <person name="Birren B."/>
        </authorList>
    </citation>
    <scope>NUCLEOTIDE SEQUENCE [LARGE SCALE GENOMIC DNA]</scope>
    <source>
        <strain evidence="5 6">CBS 6039</strain>
    </source>
</reference>
<evidence type="ECO:0008006" key="7">
    <source>
        <dbReference type="Google" id="ProtNLM"/>
    </source>
</evidence>
<dbReference type="EMBL" id="AWGJ01000006">
    <property type="protein sequence ID" value="ODN78390.1"/>
    <property type="molecule type" value="Genomic_DNA"/>
</dbReference>
<dbReference type="Gene3D" id="3.30.300.30">
    <property type="match status" value="1"/>
</dbReference>
<organism evidence="5 6">
    <name type="scientific">Cryptococcus amylolentus CBS 6039</name>
    <dbReference type="NCBI Taxonomy" id="1295533"/>
    <lineage>
        <taxon>Eukaryota</taxon>
        <taxon>Fungi</taxon>
        <taxon>Dikarya</taxon>
        <taxon>Basidiomycota</taxon>
        <taxon>Agaricomycotina</taxon>
        <taxon>Tremellomycetes</taxon>
        <taxon>Tremellales</taxon>
        <taxon>Cryptococcaceae</taxon>
        <taxon>Cryptococcus</taxon>
    </lineage>
</organism>
<dbReference type="InterPro" id="IPR025110">
    <property type="entry name" value="AMP-bd_C"/>
</dbReference>
<dbReference type="PROSITE" id="PS00455">
    <property type="entry name" value="AMP_BINDING"/>
    <property type="match status" value="1"/>
</dbReference>
<dbReference type="GO" id="GO:0031956">
    <property type="term" value="F:medium-chain fatty acid-CoA ligase activity"/>
    <property type="evidence" value="ECO:0007669"/>
    <property type="project" value="TreeGrafter"/>
</dbReference>
<keyword evidence="2" id="KW-0436">Ligase</keyword>
<evidence type="ECO:0000313" key="5">
    <source>
        <dbReference type="EMBL" id="ODN78390.1"/>
    </source>
</evidence>
<dbReference type="Gene3D" id="3.40.50.12780">
    <property type="entry name" value="N-terminal domain of ligase-like"/>
    <property type="match status" value="1"/>
</dbReference>
<accession>A0A1E3HPW0</accession>
<evidence type="ECO:0000259" key="4">
    <source>
        <dbReference type="Pfam" id="PF13193"/>
    </source>
</evidence>
<feature type="domain" description="AMP-dependent synthetase/ligase" evidence="3">
    <location>
        <begin position="83"/>
        <end position="452"/>
    </location>
</feature>
<dbReference type="Pfam" id="PF13193">
    <property type="entry name" value="AMP-binding_C"/>
    <property type="match status" value="1"/>
</dbReference>
<dbReference type="InterPro" id="IPR042099">
    <property type="entry name" value="ANL_N_sf"/>
</dbReference>
<gene>
    <name evidence="5" type="ORF">L202_04029</name>
</gene>
<evidence type="ECO:0000256" key="1">
    <source>
        <dbReference type="ARBA" id="ARBA00006432"/>
    </source>
</evidence>
<dbReference type="InterPro" id="IPR020845">
    <property type="entry name" value="AMP-binding_CS"/>
</dbReference>
<sequence>MSKKQLSIAECHRLLSQPGSPLETEEKVIFGRRTKVWKNQAPHFREWILLNYEKHKNKIFVSAPLPRREPYPPLAEGDIGIDAREYWTFGEILDRGLKLAAWLRSRGIKLGDKVVIGGKNCAPWIVSYTAIHLLGAVPVCLNAWLPREQLVYLIKLVDSKLLLLDEDRARILSPYTRIPEFGLPPMYCWSDTTYLPSIIEVLSTPNPQGVQDILDGGGLEELGPESDGMIFFSSGTSGVPKAVLSTQRASLSSALSGMVGFARALLRAGLPIPTPEETAAEPQKAILLSVPLFHVTACLQWLSRSIMFGNTLVVSDKWDIKEAVQLIQKEKITSIGGVPAIASQIMQSPDLPRDTTIDGVFYGGAPCSKGLASQISNRFPNAALSQGYGLTETNAIAVSIAGQDYLDRPESTGLPVFTSEVKIADPDTLKEVRVGQNGVVLLRGVNVMKCYYNNEKATREAINDEGWFNTGDVGCLDEEGFLYMKDRIKDLIIRGGENIASQDVENALTSHLHVDEVAAIALPHPILGETVGAALTLRATASETGEGGKVKVTEEDIIKHARGKLAKHAVPVMVMIWKELDLPRNVNGKIVKREIRDIARKEWARRNGIKQVDEQAKM</sequence>